<dbReference type="PANTHER" id="PTHR10010:SF46">
    <property type="entry name" value="SODIUM-DEPENDENT PHOSPHATE TRANSPORT PROTEIN 2B"/>
    <property type="match status" value="1"/>
</dbReference>
<feature type="transmembrane region" description="Helical" evidence="6">
    <location>
        <begin position="355"/>
        <end position="375"/>
    </location>
</feature>
<dbReference type="RefSeq" id="WP_377579561.1">
    <property type="nucleotide sequence ID" value="NZ_JBHTKA010000003.1"/>
</dbReference>
<dbReference type="Proteomes" id="UP001597112">
    <property type="component" value="Unassembled WGS sequence"/>
</dbReference>
<feature type="transmembrane region" description="Helical" evidence="6">
    <location>
        <begin position="102"/>
        <end position="122"/>
    </location>
</feature>
<feature type="transmembrane region" description="Helical" evidence="6">
    <location>
        <begin position="80"/>
        <end position="96"/>
    </location>
</feature>
<comment type="subcellular location">
    <subcellularLocation>
        <location evidence="1">Cell membrane</location>
        <topology evidence="1">Multi-pass membrane protein</topology>
    </subcellularLocation>
</comment>
<comment type="caution">
    <text evidence="7">The sequence shown here is derived from an EMBL/GenBank/DDBJ whole genome shotgun (WGS) entry which is preliminary data.</text>
</comment>
<dbReference type="InterPro" id="IPR003841">
    <property type="entry name" value="Na/Pi_transpt"/>
</dbReference>
<feature type="transmembrane region" description="Helical" evidence="6">
    <location>
        <begin position="21"/>
        <end position="41"/>
    </location>
</feature>
<evidence type="ECO:0000256" key="2">
    <source>
        <dbReference type="ARBA" id="ARBA00022475"/>
    </source>
</evidence>
<keyword evidence="4 6" id="KW-1133">Transmembrane helix</keyword>
<keyword evidence="3 6" id="KW-0812">Transmembrane</keyword>
<dbReference type="Pfam" id="PF02690">
    <property type="entry name" value="Na_Pi_cotrans"/>
    <property type="match status" value="2"/>
</dbReference>
<organism evidence="7 8">
    <name type="scientific">Ohtaekwangia kribbensis</name>
    <dbReference type="NCBI Taxonomy" id="688913"/>
    <lineage>
        <taxon>Bacteria</taxon>
        <taxon>Pseudomonadati</taxon>
        <taxon>Bacteroidota</taxon>
        <taxon>Cytophagia</taxon>
        <taxon>Cytophagales</taxon>
        <taxon>Fulvivirgaceae</taxon>
        <taxon>Ohtaekwangia</taxon>
    </lineage>
</organism>
<evidence type="ECO:0000256" key="6">
    <source>
        <dbReference type="SAM" id="Phobius"/>
    </source>
</evidence>
<feature type="transmembrane region" description="Helical" evidence="6">
    <location>
        <begin position="283"/>
        <end position="304"/>
    </location>
</feature>
<accession>A0ABW3K1L5</accession>
<reference evidence="8" key="1">
    <citation type="journal article" date="2019" name="Int. J. Syst. Evol. Microbiol.">
        <title>The Global Catalogue of Microorganisms (GCM) 10K type strain sequencing project: providing services to taxonomists for standard genome sequencing and annotation.</title>
        <authorList>
            <consortium name="The Broad Institute Genomics Platform"/>
            <consortium name="The Broad Institute Genome Sequencing Center for Infectious Disease"/>
            <person name="Wu L."/>
            <person name="Ma J."/>
        </authorList>
    </citation>
    <scope>NUCLEOTIDE SEQUENCE [LARGE SCALE GENOMIC DNA]</scope>
    <source>
        <strain evidence="8">CCUG 58938</strain>
    </source>
</reference>
<evidence type="ECO:0000313" key="8">
    <source>
        <dbReference type="Proteomes" id="UP001597112"/>
    </source>
</evidence>
<evidence type="ECO:0000313" key="7">
    <source>
        <dbReference type="EMBL" id="MFD1000172.1"/>
    </source>
</evidence>
<keyword evidence="5 6" id="KW-0472">Membrane</keyword>
<dbReference type="NCBIfam" id="NF037997">
    <property type="entry name" value="Na_Pi_symport"/>
    <property type="match status" value="2"/>
</dbReference>
<proteinExistence type="predicted"/>
<dbReference type="EMBL" id="JBHTKA010000003">
    <property type="protein sequence ID" value="MFD1000172.1"/>
    <property type="molecule type" value="Genomic_DNA"/>
</dbReference>
<feature type="transmembrane region" description="Helical" evidence="6">
    <location>
        <begin position="310"/>
        <end position="335"/>
    </location>
</feature>
<feature type="transmembrane region" description="Helical" evidence="6">
    <location>
        <begin position="199"/>
        <end position="221"/>
    </location>
</feature>
<gene>
    <name evidence="7" type="ORF">ACFQ21_12690</name>
</gene>
<keyword evidence="2" id="KW-1003">Cell membrane</keyword>
<name>A0ABW3K1L5_9BACT</name>
<sequence length="537" mass="60043">METAPLTDQNQNKKIWSNLRIILYILGALLLFLLALDLLVSSSQHLGGSVAETILLATSNPFAGLFIGLLITAMLQSSSTTTSLVVAFVASGAITLESAIPIIMGANVGTTITGMIVSLGFISRKKEFRRAVAAGSYHVFFNLLTVFVLFPLEYYYSFLSSISFRIAQVFFKPSAAVIPQETTHSWSGISHITDLLQHIIPNAFILVVLALVMLFGSILMFRRLISDLLKAKSPEVFSRFFFKNQIKSFSWGLLTTAAIRSSTITTSVVVPIVAKRITSLKQAAPFIMGANVGTTITAFIAATLNANTASAISIAIAHFLFNLIGVILFFPIPVLRRLPIELASGLGKLTLQYRLIGFLFLLLTYFFIPFSLIYFNQDSIQTYRLTYENRNVEEVNHYRIVARINKRKQSGEWSQFQGEEPVTNEEPLLIYPVSVKNTTLFVGDKMFLLDRPGFCWDGADEQGRYEACIDQIVKKMEFASHTFDSVYVCHVKYQESADSTTLRYYISAPLKLMLQRETVKHDTVLVNTEKLVKFEEQ</sequence>
<dbReference type="PANTHER" id="PTHR10010">
    <property type="entry name" value="SOLUTE CARRIER FAMILY 34 SODIUM PHOSPHATE , MEMBER 2-RELATED"/>
    <property type="match status" value="1"/>
</dbReference>
<evidence type="ECO:0000256" key="5">
    <source>
        <dbReference type="ARBA" id="ARBA00023136"/>
    </source>
</evidence>
<feature type="transmembrane region" description="Helical" evidence="6">
    <location>
        <begin position="53"/>
        <end position="73"/>
    </location>
</feature>
<evidence type="ECO:0000256" key="3">
    <source>
        <dbReference type="ARBA" id="ARBA00022692"/>
    </source>
</evidence>
<feature type="transmembrane region" description="Helical" evidence="6">
    <location>
        <begin position="134"/>
        <end position="156"/>
    </location>
</feature>
<evidence type="ECO:0000256" key="1">
    <source>
        <dbReference type="ARBA" id="ARBA00004651"/>
    </source>
</evidence>
<keyword evidence="8" id="KW-1185">Reference proteome</keyword>
<evidence type="ECO:0000256" key="4">
    <source>
        <dbReference type="ARBA" id="ARBA00022989"/>
    </source>
</evidence>
<protein>
    <submittedName>
        <fullName evidence="7">Na/Pi symporter</fullName>
    </submittedName>
</protein>